<dbReference type="Gramene" id="OPUNC04G24810.1">
    <property type="protein sequence ID" value="OPUNC04G24810.1"/>
    <property type="gene ID" value="OPUNC04G24810"/>
</dbReference>
<sequence>MATKALVYFAILIATSQIFYVVTSRQLPLGNPIVRASSSLVTSHVSKGASNGQVPNEIGITEEKALLYAPNILFRPPPPCTLQDESMLASVEDRVLLDSRENTVESRSIVIVHSYPTPAKVLNH</sequence>
<evidence type="ECO:0000313" key="3">
    <source>
        <dbReference type="Proteomes" id="UP000026962"/>
    </source>
</evidence>
<dbReference type="AlphaFoldDB" id="A0A0E0KVY6"/>
<organism evidence="2">
    <name type="scientific">Oryza punctata</name>
    <name type="common">Red rice</name>
    <dbReference type="NCBI Taxonomy" id="4537"/>
    <lineage>
        <taxon>Eukaryota</taxon>
        <taxon>Viridiplantae</taxon>
        <taxon>Streptophyta</taxon>
        <taxon>Embryophyta</taxon>
        <taxon>Tracheophyta</taxon>
        <taxon>Spermatophyta</taxon>
        <taxon>Magnoliopsida</taxon>
        <taxon>Liliopsida</taxon>
        <taxon>Poales</taxon>
        <taxon>Poaceae</taxon>
        <taxon>BOP clade</taxon>
        <taxon>Oryzoideae</taxon>
        <taxon>Oryzeae</taxon>
        <taxon>Oryzinae</taxon>
        <taxon>Oryza</taxon>
    </lineage>
</organism>
<keyword evidence="1" id="KW-0472">Membrane</keyword>
<dbReference type="EnsemblPlants" id="OPUNC04G24810.1">
    <property type="protein sequence ID" value="OPUNC04G24810.1"/>
    <property type="gene ID" value="OPUNC04G24810"/>
</dbReference>
<dbReference type="HOGENOM" id="CLU_2007665_0_0_1"/>
<evidence type="ECO:0000313" key="2">
    <source>
        <dbReference type="EnsemblPlants" id="OPUNC04G24810.1"/>
    </source>
</evidence>
<proteinExistence type="predicted"/>
<reference evidence="2" key="2">
    <citation type="submission" date="2018-05" db="EMBL/GenBank/DDBJ databases">
        <title>OpunRS2 (Oryza punctata Reference Sequence Version 2).</title>
        <authorList>
            <person name="Zhang J."/>
            <person name="Kudrna D."/>
            <person name="Lee S."/>
            <person name="Talag J."/>
            <person name="Welchert J."/>
            <person name="Wing R.A."/>
        </authorList>
    </citation>
    <scope>NUCLEOTIDE SEQUENCE [LARGE SCALE GENOMIC DNA]</scope>
</reference>
<evidence type="ECO:0000256" key="1">
    <source>
        <dbReference type="SAM" id="Phobius"/>
    </source>
</evidence>
<reference evidence="2" key="1">
    <citation type="submission" date="2015-04" db="UniProtKB">
        <authorList>
            <consortium name="EnsemblPlants"/>
        </authorList>
    </citation>
    <scope>IDENTIFICATION</scope>
</reference>
<keyword evidence="1" id="KW-0812">Transmembrane</keyword>
<keyword evidence="1" id="KW-1133">Transmembrane helix</keyword>
<protein>
    <submittedName>
        <fullName evidence="2">Uncharacterized protein</fullName>
    </submittedName>
</protein>
<dbReference type="Proteomes" id="UP000026962">
    <property type="component" value="Chromosome 4"/>
</dbReference>
<feature type="transmembrane region" description="Helical" evidence="1">
    <location>
        <begin position="6"/>
        <end position="23"/>
    </location>
</feature>
<keyword evidence="3" id="KW-1185">Reference proteome</keyword>
<name>A0A0E0KVY6_ORYPU</name>
<accession>A0A0E0KVY6</accession>